<dbReference type="PANTHER" id="PTHR42879">
    <property type="entry name" value="3-OXOACYL-(ACYL-CARRIER-PROTEIN) REDUCTASE"/>
    <property type="match status" value="1"/>
</dbReference>
<keyword evidence="3" id="KW-1185">Reference proteome</keyword>
<comment type="caution">
    <text evidence="2">The sequence shown here is derived from an EMBL/GenBank/DDBJ whole genome shotgun (WGS) entry which is preliminary data.</text>
</comment>
<evidence type="ECO:0000313" key="2">
    <source>
        <dbReference type="EMBL" id="MDQ0443751.1"/>
    </source>
</evidence>
<organism evidence="2 3">
    <name type="scientific">Methylobacterium persicinum</name>
    <dbReference type="NCBI Taxonomy" id="374426"/>
    <lineage>
        <taxon>Bacteria</taxon>
        <taxon>Pseudomonadati</taxon>
        <taxon>Pseudomonadota</taxon>
        <taxon>Alphaproteobacteria</taxon>
        <taxon>Hyphomicrobiales</taxon>
        <taxon>Methylobacteriaceae</taxon>
        <taxon>Methylobacterium</taxon>
    </lineage>
</organism>
<proteinExistence type="inferred from homology"/>
<evidence type="ECO:0000313" key="3">
    <source>
        <dbReference type="Proteomes" id="UP001236369"/>
    </source>
</evidence>
<comment type="similarity">
    <text evidence="1">Belongs to the short-chain dehydrogenases/reductases (SDR) family.</text>
</comment>
<dbReference type="InterPro" id="IPR036291">
    <property type="entry name" value="NAD(P)-bd_dom_sf"/>
</dbReference>
<dbReference type="EMBL" id="JAUSVV010000007">
    <property type="protein sequence ID" value="MDQ0443751.1"/>
    <property type="molecule type" value="Genomic_DNA"/>
</dbReference>
<accession>A0ABU0HN67</accession>
<dbReference type="PANTHER" id="PTHR42879:SF2">
    <property type="entry name" value="3-OXOACYL-[ACYL-CARRIER-PROTEIN] REDUCTASE FABG"/>
    <property type="match status" value="1"/>
</dbReference>
<dbReference type="InterPro" id="IPR002347">
    <property type="entry name" value="SDR_fam"/>
</dbReference>
<name>A0ABU0HN67_9HYPH</name>
<evidence type="ECO:0000256" key="1">
    <source>
        <dbReference type="ARBA" id="ARBA00006484"/>
    </source>
</evidence>
<dbReference type="Pfam" id="PF00106">
    <property type="entry name" value="adh_short"/>
    <property type="match status" value="1"/>
</dbReference>
<dbReference type="Gene3D" id="3.40.50.720">
    <property type="entry name" value="NAD(P)-binding Rossmann-like Domain"/>
    <property type="match status" value="1"/>
</dbReference>
<protein>
    <submittedName>
        <fullName evidence="2">NAD(P)-dependent dehydrogenase (Short-subunit alcohol dehydrogenase family)</fullName>
    </submittedName>
</protein>
<gene>
    <name evidence="2" type="ORF">QO016_003256</name>
</gene>
<reference evidence="2 3" key="1">
    <citation type="submission" date="2023-07" db="EMBL/GenBank/DDBJ databases">
        <title>Genomic Encyclopedia of Type Strains, Phase IV (KMG-IV): sequencing the most valuable type-strain genomes for metagenomic binning, comparative biology and taxonomic classification.</title>
        <authorList>
            <person name="Goeker M."/>
        </authorList>
    </citation>
    <scope>NUCLEOTIDE SEQUENCE [LARGE SCALE GENOMIC DNA]</scope>
    <source>
        <strain evidence="2 3">DSM 19562</strain>
    </source>
</reference>
<sequence>MSKLEGKVAVVTGASKGIGAGIAKALARDGAAVVVNYASSKAAADAVVAAITSAGGRAVAVQGDVSKASEA</sequence>
<feature type="non-terminal residue" evidence="2">
    <location>
        <position position="71"/>
    </location>
</feature>
<dbReference type="Proteomes" id="UP001236369">
    <property type="component" value="Unassembled WGS sequence"/>
</dbReference>
<dbReference type="SUPFAM" id="SSF51735">
    <property type="entry name" value="NAD(P)-binding Rossmann-fold domains"/>
    <property type="match status" value="1"/>
</dbReference>
<dbReference type="InterPro" id="IPR050259">
    <property type="entry name" value="SDR"/>
</dbReference>